<keyword evidence="2" id="KW-1185">Reference proteome</keyword>
<proteinExistence type="predicted"/>
<dbReference type="RefSeq" id="WP_343334708.1">
    <property type="nucleotide sequence ID" value="NZ_JAPOHD010000055.1"/>
</dbReference>
<organism evidence="1 2">
    <name type="scientific">Draconibacterium aestuarii</name>
    <dbReference type="NCBI Taxonomy" id="2998507"/>
    <lineage>
        <taxon>Bacteria</taxon>
        <taxon>Pseudomonadati</taxon>
        <taxon>Bacteroidota</taxon>
        <taxon>Bacteroidia</taxon>
        <taxon>Marinilabiliales</taxon>
        <taxon>Prolixibacteraceae</taxon>
        <taxon>Draconibacterium</taxon>
    </lineage>
</organism>
<name>A0A9X3J7V2_9BACT</name>
<evidence type="ECO:0000313" key="1">
    <source>
        <dbReference type="EMBL" id="MCY1722382.1"/>
    </source>
</evidence>
<reference evidence="1" key="1">
    <citation type="submission" date="2022-11" db="EMBL/GenBank/DDBJ databases">
        <title>Marilongibacter aestuarii gen. nov., sp. nov., isolated from tidal flat sediment.</title>
        <authorList>
            <person name="Jiayan W."/>
        </authorList>
    </citation>
    <scope>NUCLEOTIDE SEQUENCE</scope>
    <source>
        <strain evidence="1">Z1-6</strain>
    </source>
</reference>
<accession>A0A9X3J7V2</accession>
<dbReference type="AlphaFoldDB" id="A0A9X3J7V2"/>
<dbReference type="Proteomes" id="UP001145087">
    <property type="component" value="Unassembled WGS sequence"/>
</dbReference>
<dbReference type="EMBL" id="JAPOHD010000055">
    <property type="protein sequence ID" value="MCY1722382.1"/>
    <property type="molecule type" value="Genomic_DNA"/>
</dbReference>
<protein>
    <submittedName>
        <fullName evidence="1">Uncharacterized protein</fullName>
    </submittedName>
</protein>
<sequence>MCTEINDPEGNTEHYPYYWTSTTHLDGPNPYSIAVYLAFGEGLGEMNGTLMDVHGAGCQRSDPKSGNRDDYPQYFGPQGDVRCVYNFVRCVRSIR</sequence>
<comment type="caution">
    <text evidence="1">The sequence shown here is derived from an EMBL/GenBank/DDBJ whole genome shotgun (WGS) entry which is preliminary data.</text>
</comment>
<evidence type="ECO:0000313" key="2">
    <source>
        <dbReference type="Proteomes" id="UP001145087"/>
    </source>
</evidence>
<gene>
    <name evidence="1" type="ORF">OU798_18680</name>
</gene>